<name>A0A1R1JSD9_ALCXX</name>
<sequence>MQNPFEDADAVEDLLVNVWYPWTTRGCRPPRLKGSAMFRDIPPARGAVWDDMDEREVRLARIKAERTQWCIDRLTTMQAVAVDLHCANRLGGAVWRTGRLSPEQAMDLYQEAKAALIPDLIAKELIPNDYATAGACLPGRSGLGCAA</sequence>
<dbReference type="Proteomes" id="UP000187251">
    <property type="component" value="Unassembled WGS sequence"/>
</dbReference>
<reference evidence="1 2" key="1">
    <citation type="submission" date="2016-09" db="EMBL/GenBank/DDBJ databases">
        <title>Phylogenomics of Achromobacter.</title>
        <authorList>
            <person name="Jeukens J."/>
            <person name="Freschi L."/>
            <person name="Vincent A.T."/>
            <person name="Emond-Rheault J.-G."/>
            <person name="Kukavica-Ibrulj I."/>
            <person name="Charette S.J."/>
            <person name="Levesque R.C."/>
        </authorList>
    </citation>
    <scope>NUCLEOTIDE SEQUENCE [LARGE SCALE GENOMIC DNA]</scope>
    <source>
        <strain evidence="1 2">AUS488</strain>
    </source>
</reference>
<proteinExistence type="predicted"/>
<organism evidence="1 2">
    <name type="scientific">Alcaligenes xylosoxydans xylosoxydans</name>
    <name type="common">Achromobacter xylosoxidans</name>
    <dbReference type="NCBI Taxonomy" id="85698"/>
    <lineage>
        <taxon>Bacteria</taxon>
        <taxon>Pseudomonadati</taxon>
        <taxon>Pseudomonadota</taxon>
        <taxon>Betaproteobacteria</taxon>
        <taxon>Burkholderiales</taxon>
        <taxon>Alcaligenaceae</taxon>
        <taxon>Achromobacter</taxon>
    </lineage>
</organism>
<comment type="caution">
    <text evidence="1">The sequence shown here is derived from an EMBL/GenBank/DDBJ whole genome shotgun (WGS) entry which is preliminary data.</text>
</comment>
<protein>
    <submittedName>
        <fullName evidence="1">Uncharacterized protein</fullName>
    </submittedName>
</protein>
<dbReference type="RefSeq" id="WP_076412543.1">
    <property type="nucleotide sequence ID" value="NZ_MJMN01000016.1"/>
</dbReference>
<dbReference type="EMBL" id="MJMN01000016">
    <property type="protein sequence ID" value="OMG85404.1"/>
    <property type="molecule type" value="Genomic_DNA"/>
</dbReference>
<accession>A0A1R1JSD9</accession>
<evidence type="ECO:0000313" key="2">
    <source>
        <dbReference type="Proteomes" id="UP000187251"/>
    </source>
</evidence>
<evidence type="ECO:0000313" key="1">
    <source>
        <dbReference type="EMBL" id="OMG85404.1"/>
    </source>
</evidence>
<gene>
    <name evidence="1" type="ORF">BIZ92_27035</name>
</gene>
<dbReference type="AlphaFoldDB" id="A0A1R1JSD9"/>